<reference evidence="2 3" key="1">
    <citation type="journal article" date="2014" name="Science">
        <title>Plant genetics. Early allopolyploid evolution in the post-Neolithic Brassica napus oilseed genome.</title>
        <authorList>
            <person name="Chalhoub B."/>
            <person name="Denoeud F."/>
            <person name="Liu S."/>
            <person name="Parkin I.A."/>
            <person name="Tang H."/>
            <person name="Wang X."/>
            <person name="Chiquet J."/>
            <person name="Belcram H."/>
            <person name="Tong C."/>
            <person name="Samans B."/>
            <person name="Correa M."/>
            <person name="Da Silva C."/>
            <person name="Just J."/>
            <person name="Falentin C."/>
            <person name="Koh C.S."/>
            <person name="Le Clainche I."/>
            <person name="Bernard M."/>
            <person name="Bento P."/>
            <person name="Noel B."/>
            <person name="Labadie K."/>
            <person name="Alberti A."/>
            <person name="Charles M."/>
            <person name="Arnaud D."/>
            <person name="Guo H."/>
            <person name="Daviaud C."/>
            <person name="Alamery S."/>
            <person name="Jabbari K."/>
            <person name="Zhao M."/>
            <person name="Edger P.P."/>
            <person name="Chelaifa H."/>
            <person name="Tack D."/>
            <person name="Lassalle G."/>
            <person name="Mestiri I."/>
            <person name="Schnel N."/>
            <person name="Le Paslier M.C."/>
            <person name="Fan G."/>
            <person name="Renault V."/>
            <person name="Bayer P.E."/>
            <person name="Golicz A.A."/>
            <person name="Manoli S."/>
            <person name="Lee T.H."/>
            <person name="Thi V.H."/>
            <person name="Chalabi S."/>
            <person name="Hu Q."/>
            <person name="Fan C."/>
            <person name="Tollenaere R."/>
            <person name="Lu Y."/>
            <person name="Battail C."/>
            <person name="Shen J."/>
            <person name="Sidebottom C.H."/>
            <person name="Wang X."/>
            <person name="Canaguier A."/>
            <person name="Chauveau A."/>
            <person name="Berard A."/>
            <person name="Deniot G."/>
            <person name="Guan M."/>
            <person name="Liu Z."/>
            <person name="Sun F."/>
            <person name="Lim Y.P."/>
            <person name="Lyons E."/>
            <person name="Town C.D."/>
            <person name="Bancroft I."/>
            <person name="Wang X."/>
            <person name="Meng J."/>
            <person name="Ma J."/>
            <person name="Pires J.C."/>
            <person name="King G.J."/>
            <person name="Brunel D."/>
            <person name="Delourme R."/>
            <person name="Renard M."/>
            <person name="Aury J.M."/>
            <person name="Adams K.L."/>
            <person name="Batley J."/>
            <person name="Snowdon R.J."/>
            <person name="Tost J."/>
            <person name="Edwards D."/>
            <person name="Zhou Y."/>
            <person name="Hua W."/>
            <person name="Sharpe A.G."/>
            <person name="Paterson A.H."/>
            <person name="Guan C."/>
            <person name="Wincker P."/>
        </authorList>
    </citation>
    <scope>NUCLEOTIDE SEQUENCE [LARGE SCALE GENOMIC DNA]</scope>
    <source>
        <strain evidence="3">cv. Darmor-bzh</strain>
    </source>
</reference>
<dbReference type="Proteomes" id="UP000028999">
    <property type="component" value="Unassembled WGS sequence"/>
</dbReference>
<sequence>MGRDAGFFVGFGVVLGADGEGFVAVDGDLVVVVLDVVVVAGVVVVLEIELVPRIGFAVQPELLLRWSRRPSGLLRYLLAVESMLVMSPGSR</sequence>
<keyword evidence="1" id="KW-0472">Membrane</keyword>
<evidence type="ECO:0000256" key="1">
    <source>
        <dbReference type="SAM" id="Phobius"/>
    </source>
</evidence>
<dbReference type="OMA" id="ESMLVMP"/>
<dbReference type="AlphaFoldDB" id="A0A078IXF6"/>
<organism evidence="2 3">
    <name type="scientific">Brassica napus</name>
    <name type="common">Rape</name>
    <dbReference type="NCBI Taxonomy" id="3708"/>
    <lineage>
        <taxon>Eukaryota</taxon>
        <taxon>Viridiplantae</taxon>
        <taxon>Streptophyta</taxon>
        <taxon>Embryophyta</taxon>
        <taxon>Tracheophyta</taxon>
        <taxon>Spermatophyta</taxon>
        <taxon>Magnoliopsida</taxon>
        <taxon>eudicotyledons</taxon>
        <taxon>Gunneridae</taxon>
        <taxon>Pentapetalae</taxon>
        <taxon>rosids</taxon>
        <taxon>malvids</taxon>
        <taxon>Brassicales</taxon>
        <taxon>Brassicaceae</taxon>
        <taxon>Brassiceae</taxon>
        <taxon>Brassica</taxon>
    </lineage>
</organism>
<evidence type="ECO:0000313" key="3">
    <source>
        <dbReference type="Proteomes" id="UP000028999"/>
    </source>
</evidence>
<keyword evidence="1" id="KW-1133">Transmembrane helix</keyword>
<keyword evidence="1" id="KW-0812">Transmembrane</keyword>
<dbReference type="PaxDb" id="3708-A0A078IXF6"/>
<dbReference type="Gramene" id="CDY56602">
    <property type="protein sequence ID" value="CDY56602"/>
    <property type="gene ID" value="GSBRNA2T00019783001"/>
</dbReference>
<protein>
    <submittedName>
        <fullName evidence="2">BnaC03g73460D protein</fullName>
    </submittedName>
</protein>
<accession>A0A078IXF6</accession>
<gene>
    <name evidence="2" type="primary">BnaC03g73460D</name>
    <name evidence="2" type="ORF">GSBRNA2T00019783001</name>
</gene>
<dbReference type="EMBL" id="LK033503">
    <property type="protein sequence ID" value="CDY56602.1"/>
    <property type="molecule type" value="Genomic_DNA"/>
</dbReference>
<name>A0A078IXF6_BRANA</name>
<feature type="transmembrane region" description="Helical" evidence="1">
    <location>
        <begin position="29"/>
        <end position="51"/>
    </location>
</feature>
<evidence type="ECO:0000313" key="2">
    <source>
        <dbReference type="EMBL" id="CDY56602.1"/>
    </source>
</evidence>
<proteinExistence type="predicted"/>
<keyword evidence="3" id="KW-1185">Reference proteome</keyword>